<keyword evidence="3" id="KW-0804">Transcription</keyword>
<dbReference type="InterPro" id="IPR020449">
    <property type="entry name" value="Tscrpt_reg_AraC-type_HTH"/>
</dbReference>
<comment type="caution">
    <text evidence="5">The sequence shown here is derived from an EMBL/GenBank/DDBJ whole genome shotgun (WGS) entry which is preliminary data.</text>
</comment>
<protein>
    <submittedName>
        <fullName evidence="5">Transcriptional regulator AraC family protein</fullName>
    </submittedName>
</protein>
<evidence type="ECO:0000256" key="3">
    <source>
        <dbReference type="ARBA" id="ARBA00023163"/>
    </source>
</evidence>
<dbReference type="Gene3D" id="2.60.120.10">
    <property type="entry name" value="Jelly Rolls"/>
    <property type="match status" value="1"/>
</dbReference>
<dbReference type="InterPro" id="IPR009057">
    <property type="entry name" value="Homeodomain-like_sf"/>
</dbReference>
<dbReference type="InterPro" id="IPR018060">
    <property type="entry name" value="HTH_AraC"/>
</dbReference>
<name>A0A921P1G2_9RHOB</name>
<dbReference type="Proteomes" id="UP000698242">
    <property type="component" value="Unassembled WGS sequence"/>
</dbReference>
<reference evidence="5" key="1">
    <citation type="submission" date="2013-03" db="EMBL/GenBank/DDBJ databases">
        <title>Genome Sequence of the Profundibacterium mesophilum strain KAUST100406-0324T from Red Sea, a novel genus in the family Rhodobacteraceae.</title>
        <authorList>
            <person name="Essack M."/>
            <person name="Alam I."/>
            <person name="Lafi F."/>
            <person name="Alawi W."/>
            <person name="Kamanu F."/>
            <person name="Al-Suwailem A."/>
            <person name="Lee O.O."/>
            <person name="Xu Y."/>
            <person name="Bajic V."/>
            <person name="Qian P.-Y."/>
            <person name="Archer J."/>
        </authorList>
    </citation>
    <scope>NUCLEOTIDE SEQUENCE</scope>
    <source>
        <strain evidence="5">KAUST100406-0324</strain>
    </source>
</reference>
<dbReference type="SUPFAM" id="SSF46689">
    <property type="entry name" value="Homeodomain-like"/>
    <property type="match status" value="2"/>
</dbReference>
<dbReference type="SMART" id="SM00342">
    <property type="entry name" value="HTH_ARAC"/>
    <property type="match status" value="1"/>
</dbReference>
<feature type="domain" description="HTH araC/xylS-type" evidence="4">
    <location>
        <begin position="156"/>
        <end position="253"/>
    </location>
</feature>
<dbReference type="PROSITE" id="PS01124">
    <property type="entry name" value="HTH_ARAC_FAMILY_2"/>
    <property type="match status" value="1"/>
</dbReference>
<dbReference type="EMBL" id="APKE01000003">
    <property type="protein sequence ID" value="KAF0677453.1"/>
    <property type="molecule type" value="Genomic_DNA"/>
</dbReference>
<organism evidence="5 6">
    <name type="scientific">Profundibacterium mesophilum KAUST100406-0324</name>
    <dbReference type="NCBI Taxonomy" id="1037889"/>
    <lineage>
        <taxon>Bacteria</taxon>
        <taxon>Pseudomonadati</taxon>
        <taxon>Pseudomonadota</taxon>
        <taxon>Alphaproteobacteria</taxon>
        <taxon>Rhodobacterales</taxon>
        <taxon>Roseobacteraceae</taxon>
        <taxon>Profundibacterium</taxon>
    </lineage>
</organism>
<dbReference type="GO" id="GO:0003700">
    <property type="term" value="F:DNA-binding transcription factor activity"/>
    <property type="evidence" value="ECO:0007669"/>
    <property type="project" value="InterPro"/>
</dbReference>
<evidence type="ECO:0000313" key="6">
    <source>
        <dbReference type="Proteomes" id="UP000698242"/>
    </source>
</evidence>
<sequence length="257" mass="28938">MGAETSAAIWENSHDRISYTAPRGHAFSYYLEGGTGTRRLDVSPRTGRPGVVCIMPEGQTSEWEITTPFRFVHLYIPDNRLRAAFAQVHDCDARRMDLPELTFDEGRELALPLVQLSQAARCQDILLADAALSDLVGRLGKRAIAVKGGLPVRQLRRIDEWIDAHLEDRIRLADIAHLADLSPFHLHRMFRMTRGIALHGWVTNRRITRAKKMLEGSSPLIEIAHACGFSSQSHFSRVFKEQTSMTPSAYRAVRRGP</sequence>
<evidence type="ECO:0000256" key="1">
    <source>
        <dbReference type="ARBA" id="ARBA00023015"/>
    </source>
</evidence>
<evidence type="ECO:0000259" key="4">
    <source>
        <dbReference type="PROSITE" id="PS01124"/>
    </source>
</evidence>
<dbReference type="PANTHER" id="PTHR46796">
    <property type="entry name" value="HTH-TYPE TRANSCRIPTIONAL ACTIVATOR RHAS-RELATED"/>
    <property type="match status" value="1"/>
</dbReference>
<dbReference type="Gene3D" id="1.10.10.60">
    <property type="entry name" value="Homeodomain-like"/>
    <property type="match status" value="1"/>
</dbReference>
<dbReference type="AlphaFoldDB" id="A0A921P1G2"/>
<dbReference type="GO" id="GO:0043565">
    <property type="term" value="F:sequence-specific DNA binding"/>
    <property type="evidence" value="ECO:0007669"/>
    <property type="project" value="InterPro"/>
</dbReference>
<keyword evidence="2" id="KW-0238">DNA-binding</keyword>
<evidence type="ECO:0000256" key="2">
    <source>
        <dbReference type="ARBA" id="ARBA00023125"/>
    </source>
</evidence>
<dbReference type="Pfam" id="PF12833">
    <property type="entry name" value="HTH_18"/>
    <property type="match status" value="1"/>
</dbReference>
<accession>A0A921P1G2</accession>
<keyword evidence="1" id="KW-0805">Transcription regulation</keyword>
<keyword evidence="6" id="KW-1185">Reference proteome</keyword>
<evidence type="ECO:0000313" key="5">
    <source>
        <dbReference type="EMBL" id="KAF0677453.1"/>
    </source>
</evidence>
<gene>
    <name evidence="5" type="ORF">PMES_00240</name>
</gene>
<dbReference type="PANTHER" id="PTHR46796:SF6">
    <property type="entry name" value="ARAC SUBFAMILY"/>
    <property type="match status" value="1"/>
</dbReference>
<dbReference type="PRINTS" id="PR00032">
    <property type="entry name" value="HTHARAC"/>
</dbReference>
<proteinExistence type="predicted"/>
<dbReference type="RefSeq" id="WP_236549653.1">
    <property type="nucleotide sequence ID" value="NZ_APKE01000003.1"/>
</dbReference>
<dbReference type="PROSITE" id="PS00041">
    <property type="entry name" value="HTH_ARAC_FAMILY_1"/>
    <property type="match status" value="1"/>
</dbReference>
<dbReference type="InterPro" id="IPR050204">
    <property type="entry name" value="AraC_XylS_family_regulators"/>
</dbReference>
<dbReference type="InterPro" id="IPR018062">
    <property type="entry name" value="HTH_AraC-typ_CS"/>
</dbReference>
<dbReference type="InterPro" id="IPR014710">
    <property type="entry name" value="RmlC-like_jellyroll"/>
</dbReference>